<name>A0A3B0UFH1_9ZZZZ</name>
<dbReference type="NCBIfam" id="NF033708">
    <property type="entry name" value="T9SS_Cterm_ChiA"/>
    <property type="match status" value="1"/>
</dbReference>
<proteinExistence type="predicted"/>
<keyword evidence="2" id="KW-0378">Hydrolase</keyword>
<reference evidence="2" key="1">
    <citation type="submission" date="2018-06" db="EMBL/GenBank/DDBJ databases">
        <authorList>
            <person name="Zhirakovskaya E."/>
        </authorList>
    </citation>
    <scope>NUCLEOTIDE SEQUENCE</scope>
</reference>
<accession>A0A3B0UFH1</accession>
<dbReference type="Gene3D" id="2.60.120.260">
    <property type="entry name" value="Galactose-binding domain-like"/>
    <property type="match status" value="1"/>
</dbReference>
<protein>
    <submittedName>
        <fullName evidence="2">Glycosyl hydrolase, BNR repeat</fullName>
    </submittedName>
</protein>
<feature type="domain" description="Secretion system C-terminal sorting" evidence="1">
    <location>
        <begin position="279"/>
        <end position="350"/>
    </location>
</feature>
<gene>
    <name evidence="2" type="ORF">MNBD_BACTEROID05-582</name>
</gene>
<organism evidence="2">
    <name type="scientific">hydrothermal vent metagenome</name>
    <dbReference type="NCBI Taxonomy" id="652676"/>
    <lineage>
        <taxon>unclassified sequences</taxon>
        <taxon>metagenomes</taxon>
        <taxon>ecological metagenomes</taxon>
    </lineage>
</organism>
<sequence length="351" mass="39666">MKNNGLNAFSTIDIIYYVDDVPFEYTFTGTVSPNEIKEIELPNNNNITTGSHSLRVEATVSNDTFIDNNILYATFTSNNSGEGQYVNTFGDVNDDEWLTQTIGNQVELWQRGDATTTNFLAKTDNSYITNPTGNYSDETTGYLISPCYDLSQLENPILAFDMVFDIELNWDVLYLEYTLDSGETWNILGTANDPNWYNSNFIDAQRPITVGKQWTGTDSTLKEYSFNLASFSDENNIIFRFVFATDQAENGEGASIDNFRIDASAILAVDDIVKNSLIVFPNPSNAVFYIRRQSFEKMDISVFDVTGKLIFEEKNILNSNYTLNLSRASKGIYFLKIIDGNRQIAKRVMVN</sequence>
<evidence type="ECO:0000313" key="2">
    <source>
        <dbReference type="EMBL" id="VAW19074.1"/>
    </source>
</evidence>
<dbReference type="NCBIfam" id="TIGR04183">
    <property type="entry name" value="Por_Secre_tail"/>
    <property type="match status" value="1"/>
</dbReference>
<evidence type="ECO:0000259" key="1">
    <source>
        <dbReference type="Pfam" id="PF18962"/>
    </source>
</evidence>
<dbReference type="GO" id="GO:0016787">
    <property type="term" value="F:hydrolase activity"/>
    <property type="evidence" value="ECO:0007669"/>
    <property type="project" value="UniProtKB-KW"/>
</dbReference>
<dbReference type="EMBL" id="UOEN01000446">
    <property type="protein sequence ID" value="VAW19074.1"/>
    <property type="molecule type" value="Genomic_DNA"/>
</dbReference>
<dbReference type="InterPro" id="IPR026444">
    <property type="entry name" value="Secre_tail"/>
</dbReference>
<dbReference type="Pfam" id="PF18962">
    <property type="entry name" value="Por_Secre_tail"/>
    <property type="match status" value="1"/>
</dbReference>
<dbReference type="AlphaFoldDB" id="A0A3B0UFH1"/>